<keyword evidence="2" id="KW-1185">Reference proteome</keyword>
<comment type="caution">
    <text evidence="1">The sequence shown here is derived from an EMBL/GenBank/DDBJ whole genome shotgun (WGS) entry which is preliminary data.</text>
</comment>
<dbReference type="Proteomes" id="UP000532010">
    <property type="component" value="Unassembled WGS sequence"/>
</dbReference>
<dbReference type="AlphaFoldDB" id="A0A7W4VIB6"/>
<evidence type="ECO:0000313" key="1">
    <source>
        <dbReference type="EMBL" id="MBB3017741.1"/>
    </source>
</evidence>
<dbReference type="RefSeq" id="WP_183447281.1">
    <property type="nucleotide sequence ID" value="NZ_JACHWB010000001.1"/>
</dbReference>
<gene>
    <name evidence="1" type="ORF">FHR70_000781</name>
</gene>
<accession>A0A7W4VIB6</accession>
<sequence>MSLPDETPPVVSIIPDHMMDGAARTLAACLSQLPPIVRLRLLAFMHLVEDPAAMKAALEITPSGSMRLTLDTAVTPCPNHRH</sequence>
<protein>
    <submittedName>
        <fullName evidence="1">Uncharacterized protein</fullName>
    </submittedName>
</protein>
<organism evidence="1 2">
    <name type="scientific">Microvirga lupini</name>
    <dbReference type="NCBI Taxonomy" id="420324"/>
    <lineage>
        <taxon>Bacteria</taxon>
        <taxon>Pseudomonadati</taxon>
        <taxon>Pseudomonadota</taxon>
        <taxon>Alphaproteobacteria</taxon>
        <taxon>Hyphomicrobiales</taxon>
        <taxon>Methylobacteriaceae</taxon>
        <taxon>Microvirga</taxon>
    </lineage>
</organism>
<reference evidence="1 2" key="1">
    <citation type="submission" date="2020-08" db="EMBL/GenBank/DDBJ databases">
        <title>The Agave Microbiome: Exploring the role of microbial communities in plant adaptations to desert environments.</title>
        <authorList>
            <person name="Partida-Martinez L.P."/>
        </authorList>
    </citation>
    <scope>NUCLEOTIDE SEQUENCE [LARGE SCALE GENOMIC DNA]</scope>
    <source>
        <strain evidence="1 2">AT3.9</strain>
    </source>
</reference>
<dbReference type="EMBL" id="JACHWB010000001">
    <property type="protein sequence ID" value="MBB3017741.1"/>
    <property type="molecule type" value="Genomic_DNA"/>
</dbReference>
<evidence type="ECO:0000313" key="2">
    <source>
        <dbReference type="Proteomes" id="UP000532010"/>
    </source>
</evidence>
<proteinExistence type="predicted"/>
<name>A0A7W4VIB6_9HYPH</name>